<dbReference type="RefSeq" id="WP_194701307.1">
    <property type="nucleotide sequence ID" value="NZ_JADKNH010000004.1"/>
</dbReference>
<accession>A0ABR9ZSY9</accession>
<dbReference type="Proteomes" id="UP000614200">
    <property type="component" value="Unassembled WGS sequence"/>
</dbReference>
<sequence>MQINVKSEQVQIGVLSVKNFKARADQDEFNLLVHQTIAKINQDYGMLSRKQLKKKSPIDEYAEYYKRYGYSYPVLGQLESFLKGEKQLEEDIPLLKILLLTELESMLLMAGHDMNAIQMPLTLDRGPQDTEIEYVGISKRNQKIGINDFYIRDTEAVISSVLRGPDYRTRITESTQDALFIIYGLYETNPLEEELQRTLDRLEKLLKACSPECIIGAKNIVQKNSL</sequence>
<evidence type="ECO:0000313" key="1">
    <source>
        <dbReference type="EMBL" id="MBF4693076.1"/>
    </source>
</evidence>
<gene>
    <name evidence="1" type="ORF">ISU02_08090</name>
</gene>
<evidence type="ECO:0000313" key="2">
    <source>
        <dbReference type="Proteomes" id="UP000614200"/>
    </source>
</evidence>
<protein>
    <recommendedName>
        <fullName evidence="3">B3/B4 tRNA-binding domain-containing protein</fullName>
    </recommendedName>
</protein>
<name>A0ABR9ZSY9_9FIRM</name>
<evidence type="ECO:0008006" key="3">
    <source>
        <dbReference type="Google" id="ProtNLM"/>
    </source>
</evidence>
<comment type="caution">
    <text evidence="1">The sequence shown here is derived from an EMBL/GenBank/DDBJ whole genome shotgun (WGS) entry which is preliminary data.</text>
</comment>
<proteinExistence type="predicted"/>
<keyword evidence="2" id="KW-1185">Reference proteome</keyword>
<dbReference type="EMBL" id="JADKNH010000004">
    <property type="protein sequence ID" value="MBF4693076.1"/>
    <property type="molecule type" value="Genomic_DNA"/>
</dbReference>
<organism evidence="1 2">
    <name type="scientific">Fusibacter ferrireducens</name>
    <dbReference type="NCBI Taxonomy" id="2785058"/>
    <lineage>
        <taxon>Bacteria</taxon>
        <taxon>Bacillati</taxon>
        <taxon>Bacillota</taxon>
        <taxon>Clostridia</taxon>
        <taxon>Eubacteriales</taxon>
        <taxon>Eubacteriales Family XII. Incertae Sedis</taxon>
        <taxon>Fusibacter</taxon>
    </lineage>
</organism>
<reference evidence="1 2" key="1">
    <citation type="submission" date="2020-11" db="EMBL/GenBank/DDBJ databases">
        <title>Fusibacter basophilias sp. nov.</title>
        <authorList>
            <person name="Qiu D."/>
        </authorList>
    </citation>
    <scope>NUCLEOTIDE SEQUENCE [LARGE SCALE GENOMIC DNA]</scope>
    <source>
        <strain evidence="1 2">Q10-2</strain>
    </source>
</reference>